<evidence type="ECO:0000256" key="5">
    <source>
        <dbReference type="ARBA" id="ARBA00023163"/>
    </source>
</evidence>
<dbReference type="SUPFAM" id="SSF88659">
    <property type="entry name" value="Sigma3 and sigma4 domains of RNA polymerase sigma factors"/>
    <property type="match status" value="1"/>
</dbReference>
<keyword evidence="3" id="KW-0731">Sigma factor</keyword>
<evidence type="ECO:0000256" key="4">
    <source>
        <dbReference type="ARBA" id="ARBA00023125"/>
    </source>
</evidence>
<evidence type="ECO:0000259" key="7">
    <source>
        <dbReference type="Pfam" id="PF08281"/>
    </source>
</evidence>
<dbReference type="OrthoDB" id="9780326at2"/>
<dbReference type="GO" id="GO:0016987">
    <property type="term" value="F:sigma factor activity"/>
    <property type="evidence" value="ECO:0007669"/>
    <property type="project" value="UniProtKB-KW"/>
</dbReference>
<dbReference type="NCBIfam" id="TIGR02937">
    <property type="entry name" value="sigma70-ECF"/>
    <property type="match status" value="1"/>
</dbReference>
<dbReference type="InterPro" id="IPR013324">
    <property type="entry name" value="RNA_pol_sigma_r3/r4-like"/>
</dbReference>
<dbReference type="PANTHER" id="PTHR43133">
    <property type="entry name" value="RNA POLYMERASE ECF-TYPE SIGMA FACTO"/>
    <property type="match status" value="1"/>
</dbReference>
<name>A0A418SM40_9RHOB</name>
<comment type="caution">
    <text evidence="8">The sequence shown here is derived from an EMBL/GenBank/DDBJ whole genome shotgun (WGS) entry which is preliminary data.</text>
</comment>
<keyword evidence="9" id="KW-1185">Reference proteome</keyword>
<dbReference type="Proteomes" id="UP000284202">
    <property type="component" value="Unassembled WGS sequence"/>
</dbReference>
<dbReference type="InterPro" id="IPR014284">
    <property type="entry name" value="RNA_pol_sigma-70_dom"/>
</dbReference>
<dbReference type="AlphaFoldDB" id="A0A418SM40"/>
<dbReference type="InterPro" id="IPR036388">
    <property type="entry name" value="WH-like_DNA-bd_sf"/>
</dbReference>
<accession>A0A418SM40</accession>
<keyword evidence="4" id="KW-0238">DNA-binding</keyword>
<dbReference type="Gene3D" id="1.10.10.10">
    <property type="entry name" value="Winged helix-like DNA-binding domain superfamily/Winged helix DNA-binding domain"/>
    <property type="match status" value="1"/>
</dbReference>
<feature type="domain" description="RNA polymerase sigma factor 70 region 4 type 2" evidence="7">
    <location>
        <begin position="120"/>
        <end position="170"/>
    </location>
</feature>
<dbReference type="GO" id="GO:0003677">
    <property type="term" value="F:DNA binding"/>
    <property type="evidence" value="ECO:0007669"/>
    <property type="project" value="UniProtKB-KW"/>
</dbReference>
<keyword evidence="5" id="KW-0804">Transcription</keyword>
<evidence type="ECO:0000256" key="2">
    <source>
        <dbReference type="ARBA" id="ARBA00023015"/>
    </source>
</evidence>
<proteinExistence type="inferred from homology"/>
<evidence type="ECO:0000256" key="3">
    <source>
        <dbReference type="ARBA" id="ARBA00023082"/>
    </source>
</evidence>
<evidence type="ECO:0000313" key="8">
    <source>
        <dbReference type="EMBL" id="RJE81962.1"/>
    </source>
</evidence>
<dbReference type="InterPro" id="IPR013325">
    <property type="entry name" value="RNA_pol_sigma_r2"/>
</dbReference>
<dbReference type="PANTHER" id="PTHR43133:SF8">
    <property type="entry name" value="RNA POLYMERASE SIGMA FACTOR HI_1459-RELATED"/>
    <property type="match status" value="1"/>
</dbReference>
<evidence type="ECO:0000256" key="1">
    <source>
        <dbReference type="ARBA" id="ARBA00010641"/>
    </source>
</evidence>
<keyword evidence="2" id="KW-0805">Transcription regulation</keyword>
<evidence type="ECO:0000313" key="9">
    <source>
        <dbReference type="Proteomes" id="UP000284202"/>
    </source>
</evidence>
<organism evidence="8 9">
    <name type="scientific">Paracoccus onubensis</name>
    <dbReference type="NCBI Taxonomy" id="1675788"/>
    <lineage>
        <taxon>Bacteria</taxon>
        <taxon>Pseudomonadati</taxon>
        <taxon>Pseudomonadota</taxon>
        <taxon>Alphaproteobacteria</taxon>
        <taxon>Rhodobacterales</taxon>
        <taxon>Paracoccaceae</taxon>
        <taxon>Paracoccus</taxon>
    </lineage>
</organism>
<dbReference type="InterPro" id="IPR007627">
    <property type="entry name" value="RNA_pol_sigma70_r2"/>
</dbReference>
<feature type="domain" description="RNA polymerase sigma-70 region 2" evidence="6">
    <location>
        <begin position="25"/>
        <end position="92"/>
    </location>
</feature>
<dbReference type="InterPro" id="IPR013249">
    <property type="entry name" value="RNA_pol_sigma70_r4_t2"/>
</dbReference>
<evidence type="ECO:0000259" key="6">
    <source>
        <dbReference type="Pfam" id="PF04542"/>
    </source>
</evidence>
<comment type="similarity">
    <text evidence="1">Belongs to the sigma-70 factor family. ECF subfamily.</text>
</comment>
<gene>
    <name evidence="8" type="ORF">D3P04_22165</name>
</gene>
<dbReference type="GO" id="GO:0006352">
    <property type="term" value="P:DNA-templated transcription initiation"/>
    <property type="evidence" value="ECO:0007669"/>
    <property type="project" value="InterPro"/>
</dbReference>
<protein>
    <submittedName>
        <fullName evidence="8">RNA polymerase sigma factor</fullName>
    </submittedName>
</protein>
<dbReference type="Gene3D" id="1.10.1740.10">
    <property type="match status" value="1"/>
</dbReference>
<dbReference type="SUPFAM" id="SSF88946">
    <property type="entry name" value="Sigma2 domain of RNA polymerase sigma factors"/>
    <property type="match status" value="1"/>
</dbReference>
<dbReference type="InterPro" id="IPR039425">
    <property type="entry name" value="RNA_pol_sigma-70-like"/>
</dbReference>
<reference evidence="9" key="1">
    <citation type="submission" date="2018-09" db="EMBL/GenBank/DDBJ databases">
        <title>Acidovorax cavernicola nov. sp. isolated from Gruta de las Maravillas (Aracena, Spain).</title>
        <authorList>
            <person name="Jurado V."/>
            <person name="Gutierrez-Patricio S."/>
            <person name="Gonzalez-Pimentel J.L."/>
            <person name="Miller A.Z."/>
            <person name="Laiz L."/>
            <person name="Saiz-Jimenez C."/>
        </authorList>
    </citation>
    <scope>NUCLEOTIDE SEQUENCE [LARGE SCALE GENOMIC DNA]</scope>
    <source>
        <strain evidence="9">1011MAR3C25</strain>
    </source>
</reference>
<dbReference type="EMBL" id="QZCG01000022">
    <property type="protein sequence ID" value="RJE81962.1"/>
    <property type="molecule type" value="Genomic_DNA"/>
</dbReference>
<dbReference type="Pfam" id="PF04542">
    <property type="entry name" value="Sigma70_r2"/>
    <property type="match status" value="1"/>
</dbReference>
<sequence length="180" mass="19971">MRMNVTDEDLALAAAGGDADAFEALLSRNYDRLFGLCFRLTGNRAEAEDLTQDICAALPSKLAGFRGEARVTTWLYRVALNAAVDRRRKASRYARAMEGWGDWEIGRQSAIAEEQQDAAWLHAAMSHLSDILRDTLVLVLEGLSHAEAADILGVPEGTVGWRVAEARKRLRELKEKEEAQ</sequence>
<dbReference type="Pfam" id="PF08281">
    <property type="entry name" value="Sigma70_r4_2"/>
    <property type="match status" value="1"/>
</dbReference>